<gene>
    <name evidence="13" type="ORF">EZS28_020564</name>
</gene>
<comment type="catalytic activity">
    <reaction evidence="9">
        <text>L-seryl-[protein] + ATP = O-phospho-L-seryl-[protein] + ADP + H(+)</text>
        <dbReference type="Rhea" id="RHEA:17989"/>
        <dbReference type="Rhea" id="RHEA-COMP:9863"/>
        <dbReference type="Rhea" id="RHEA-COMP:11604"/>
        <dbReference type="ChEBI" id="CHEBI:15378"/>
        <dbReference type="ChEBI" id="CHEBI:29999"/>
        <dbReference type="ChEBI" id="CHEBI:30616"/>
        <dbReference type="ChEBI" id="CHEBI:83421"/>
        <dbReference type="ChEBI" id="CHEBI:456216"/>
        <dbReference type="EC" id="2.7.11.1"/>
    </reaction>
</comment>
<evidence type="ECO:0000256" key="3">
    <source>
        <dbReference type="ARBA" id="ARBA00022527"/>
    </source>
</evidence>
<keyword evidence="11" id="KW-1133">Transmembrane helix</keyword>
<dbReference type="Proteomes" id="UP000324800">
    <property type="component" value="Unassembled WGS sequence"/>
</dbReference>
<evidence type="ECO:0000256" key="7">
    <source>
        <dbReference type="ARBA" id="ARBA00022840"/>
    </source>
</evidence>
<keyword evidence="11" id="KW-0472">Membrane</keyword>
<evidence type="ECO:0000256" key="2">
    <source>
        <dbReference type="ARBA" id="ARBA00012513"/>
    </source>
</evidence>
<dbReference type="GO" id="GO:0005524">
    <property type="term" value="F:ATP binding"/>
    <property type="evidence" value="ECO:0007669"/>
    <property type="project" value="UniProtKB-UniRule"/>
</dbReference>
<dbReference type="InterPro" id="IPR050660">
    <property type="entry name" value="NEK_Ser/Thr_kinase"/>
</dbReference>
<evidence type="ECO:0000256" key="8">
    <source>
        <dbReference type="ARBA" id="ARBA00047899"/>
    </source>
</evidence>
<feature type="transmembrane region" description="Helical" evidence="11">
    <location>
        <begin position="454"/>
        <end position="470"/>
    </location>
</feature>
<dbReference type="PANTHER" id="PTHR43671">
    <property type="entry name" value="SERINE/THREONINE-PROTEIN KINASE NEK"/>
    <property type="match status" value="1"/>
</dbReference>
<dbReference type="InterPro" id="IPR011009">
    <property type="entry name" value="Kinase-like_dom_sf"/>
</dbReference>
<protein>
    <recommendedName>
        <fullName evidence="2">non-specific serine/threonine protein kinase</fullName>
        <ecNumber evidence="2">2.7.11.1</ecNumber>
    </recommendedName>
</protein>
<evidence type="ECO:0000313" key="13">
    <source>
        <dbReference type="EMBL" id="KAA6383909.1"/>
    </source>
</evidence>
<keyword evidence="4" id="KW-0808">Transferase</keyword>
<reference evidence="13 14" key="1">
    <citation type="submission" date="2019-03" db="EMBL/GenBank/DDBJ databases">
        <title>Single cell metagenomics reveals metabolic interactions within the superorganism composed of flagellate Streblomastix strix and complex community of Bacteroidetes bacteria on its surface.</title>
        <authorList>
            <person name="Treitli S.C."/>
            <person name="Kolisko M."/>
            <person name="Husnik F."/>
            <person name="Keeling P."/>
            <person name="Hampl V."/>
        </authorList>
    </citation>
    <scope>NUCLEOTIDE SEQUENCE [LARGE SCALE GENOMIC DNA]</scope>
    <source>
        <strain evidence="13">ST1C</strain>
    </source>
</reference>
<dbReference type="EMBL" id="SNRW01006010">
    <property type="protein sequence ID" value="KAA6383909.1"/>
    <property type="molecule type" value="Genomic_DNA"/>
</dbReference>
<dbReference type="SUPFAM" id="SSF56112">
    <property type="entry name" value="Protein kinase-like (PK-like)"/>
    <property type="match status" value="1"/>
</dbReference>
<evidence type="ECO:0000256" key="4">
    <source>
        <dbReference type="ARBA" id="ARBA00022679"/>
    </source>
</evidence>
<comment type="similarity">
    <text evidence="1">Belongs to the protein kinase superfamily. NEK Ser/Thr protein kinase family. NIMA subfamily.</text>
</comment>
<name>A0A5J4VNQ4_9EUKA</name>
<feature type="binding site" evidence="10">
    <location>
        <position position="84"/>
    </location>
    <ligand>
        <name>ATP</name>
        <dbReference type="ChEBI" id="CHEBI:30616"/>
    </ligand>
</feature>
<dbReference type="Pfam" id="PF00069">
    <property type="entry name" value="Pkinase"/>
    <property type="match status" value="1"/>
</dbReference>
<keyword evidence="5 10" id="KW-0547">Nucleotide-binding</keyword>
<dbReference type="AlphaFoldDB" id="A0A5J4VNQ4"/>
<evidence type="ECO:0000313" key="14">
    <source>
        <dbReference type="Proteomes" id="UP000324800"/>
    </source>
</evidence>
<comment type="caution">
    <text evidence="13">The sequence shown here is derived from an EMBL/GenBank/DDBJ whole genome shotgun (WGS) entry which is preliminary data.</text>
</comment>
<dbReference type="InterPro" id="IPR000719">
    <property type="entry name" value="Prot_kinase_dom"/>
</dbReference>
<accession>A0A5J4VNQ4</accession>
<evidence type="ECO:0000256" key="6">
    <source>
        <dbReference type="ARBA" id="ARBA00022777"/>
    </source>
</evidence>
<dbReference type="InterPro" id="IPR017441">
    <property type="entry name" value="Protein_kinase_ATP_BS"/>
</dbReference>
<evidence type="ECO:0000256" key="9">
    <source>
        <dbReference type="ARBA" id="ARBA00048679"/>
    </source>
</evidence>
<evidence type="ECO:0000256" key="5">
    <source>
        <dbReference type="ARBA" id="ARBA00022741"/>
    </source>
</evidence>
<dbReference type="PROSITE" id="PS50011">
    <property type="entry name" value="PROTEIN_KINASE_DOM"/>
    <property type="match status" value="1"/>
</dbReference>
<dbReference type="OrthoDB" id="419455at2759"/>
<evidence type="ECO:0000256" key="11">
    <source>
        <dbReference type="SAM" id="Phobius"/>
    </source>
</evidence>
<evidence type="ECO:0000259" key="12">
    <source>
        <dbReference type="PROSITE" id="PS50011"/>
    </source>
</evidence>
<dbReference type="Gene3D" id="1.10.510.10">
    <property type="entry name" value="Transferase(Phosphotransferase) domain 1"/>
    <property type="match status" value="1"/>
</dbReference>
<proteinExistence type="inferred from homology"/>
<keyword evidence="7 10" id="KW-0067">ATP-binding</keyword>
<feature type="domain" description="Protein kinase" evidence="12">
    <location>
        <begin position="54"/>
        <end position="320"/>
    </location>
</feature>
<dbReference type="PROSITE" id="PS00107">
    <property type="entry name" value="PROTEIN_KINASE_ATP"/>
    <property type="match status" value="1"/>
</dbReference>
<organism evidence="13 14">
    <name type="scientific">Streblomastix strix</name>
    <dbReference type="NCBI Taxonomy" id="222440"/>
    <lineage>
        <taxon>Eukaryota</taxon>
        <taxon>Metamonada</taxon>
        <taxon>Preaxostyla</taxon>
        <taxon>Oxymonadida</taxon>
        <taxon>Streblomastigidae</taxon>
        <taxon>Streblomastix</taxon>
    </lineage>
</organism>
<comment type="catalytic activity">
    <reaction evidence="8">
        <text>L-threonyl-[protein] + ATP = O-phospho-L-threonyl-[protein] + ADP + H(+)</text>
        <dbReference type="Rhea" id="RHEA:46608"/>
        <dbReference type="Rhea" id="RHEA-COMP:11060"/>
        <dbReference type="Rhea" id="RHEA-COMP:11605"/>
        <dbReference type="ChEBI" id="CHEBI:15378"/>
        <dbReference type="ChEBI" id="CHEBI:30013"/>
        <dbReference type="ChEBI" id="CHEBI:30616"/>
        <dbReference type="ChEBI" id="CHEBI:61977"/>
        <dbReference type="ChEBI" id="CHEBI:456216"/>
        <dbReference type="EC" id="2.7.11.1"/>
    </reaction>
</comment>
<dbReference type="SMART" id="SM00220">
    <property type="entry name" value="S_TKc"/>
    <property type="match status" value="1"/>
</dbReference>
<keyword evidence="6 13" id="KW-0418">Kinase</keyword>
<keyword evidence="11" id="KW-0812">Transmembrane</keyword>
<dbReference type="PANTHER" id="PTHR43671:SF98">
    <property type="entry name" value="SERINE_THREONINE-PROTEIN KINASE NEK11"/>
    <property type="match status" value="1"/>
</dbReference>
<evidence type="ECO:0000256" key="10">
    <source>
        <dbReference type="PROSITE-ProRule" id="PRU10141"/>
    </source>
</evidence>
<dbReference type="EC" id="2.7.11.1" evidence="2"/>
<sequence>MLVQKIKARAGIIRRKTLKRGALEFSASLGAGLPYLGAKPHIMAAPRQLSMDDFEIIMELGSGTFGAIIHARNKITGEEVAIKKIKCKNERAQQIAQHEIEIRKQLKFRYIANFKDSFTEVDQDGKITFCLVMEYCNQGSLYDYIKRKKEEGLTVEEDFAWQILAQLILGINYIHSLTPRLLRRDLKPGNIFLTGTDDDLEVRIGDFGFSKQLDPDKSFLESQKGTLNYFSPEILALKQFRISGGVWGIGVIIYELLTFEPPFVGIDYYGTLCKIVSYQVQPFPIPERFTEPLRQIVNASLVKDHNVRIPLNVLVTIPSITLRIKDLANRLVGESSGTAKTYLEHLISDIDTKGQDLPQRDLIRIIDFEVKYPQISRRYPGQPGKHLVSLEMMQMQESHTVTVVPELLAGDGVVRIAVKFEYSLNEEMGYRCIEVVDSSFEVPQKYYPGQDGGYFFRILALALFVHLIVIEI</sequence>
<evidence type="ECO:0000256" key="1">
    <source>
        <dbReference type="ARBA" id="ARBA00010886"/>
    </source>
</evidence>
<dbReference type="GO" id="GO:0004674">
    <property type="term" value="F:protein serine/threonine kinase activity"/>
    <property type="evidence" value="ECO:0007669"/>
    <property type="project" value="UniProtKB-KW"/>
</dbReference>
<keyword evidence="3 13" id="KW-0723">Serine/threonine-protein kinase</keyword>